<accession>A0A399SQM7</accession>
<name>A0A399SQM7_9MICO</name>
<dbReference type="Pfam" id="PF12686">
    <property type="entry name" value="DUF3800"/>
    <property type="match status" value="1"/>
</dbReference>
<organism evidence="1 2">
    <name type="scientific">Clavibacter michiganensis subsp. insidiosus</name>
    <dbReference type="NCBI Taxonomy" id="33014"/>
    <lineage>
        <taxon>Bacteria</taxon>
        <taxon>Bacillati</taxon>
        <taxon>Actinomycetota</taxon>
        <taxon>Actinomycetes</taxon>
        <taxon>Micrococcales</taxon>
        <taxon>Microbacteriaceae</taxon>
        <taxon>Clavibacter</taxon>
    </lineage>
</organism>
<reference evidence="1 2" key="1">
    <citation type="submission" date="2018-08" db="EMBL/GenBank/DDBJ databases">
        <title>Genome Sequence of Clavibacter michiganensis Subspecies type strains, and the Atypical Peach-Colored Strains Isolated from Tomato.</title>
        <authorList>
            <person name="Osdaghi E."/>
            <person name="Portier P."/>
            <person name="Briand M."/>
            <person name="Jacques M.-A."/>
        </authorList>
    </citation>
    <scope>NUCLEOTIDE SEQUENCE [LARGE SCALE GENOMIC DNA]</scope>
    <source>
        <strain evidence="1 2">CFBP 6488</strain>
    </source>
</reference>
<proteinExistence type="predicted"/>
<dbReference type="AlphaFoldDB" id="A0A399SQM7"/>
<dbReference type="EMBL" id="QWEA01000086">
    <property type="protein sequence ID" value="RIJ44145.1"/>
    <property type="molecule type" value="Genomic_DNA"/>
</dbReference>
<gene>
    <name evidence="1" type="ORF">DZF93_03935</name>
</gene>
<sequence length="188" mass="20964">MTRIAFVDESGSQENRDPGTYILAAAICDEEHLEAVRDVMHGMRLKKVGKVHWHEESDARRLELAAAVADLELEQLVVVRCMDVGEPLERRRRKTLERLLYELSTRDVAFVVAESRGSTDDRRDRDHLDTLRASHALAAPIRLDHRTGPTEPALWVADIVCGAIVQDRVGNPDPLAALGGIEIITVES</sequence>
<dbReference type="Proteomes" id="UP000266634">
    <property type="component" value="Unassembled WGS sequence"/>
</dbReference>
<evidence type="ECO:0008006" key="3">
    <source>
        <dbReference type="Google" id="ProtNLM"/>
    </source>
</evidence>
<dbReference type="InterPro" id="IPR024524">
    <property type="entry name" value="DUF3800"/>
</dbReference>
<protein>
    <recommendedName>
        <fullName evidence="3">DUF3800 domain-containing protein</fullName>
    </recommendedName>
</protein>
<comment type="caution">
    <text evidence="1">The sequence shown here is derived from an EMBL/GenBank/DDBJ whole genome shotgun (WGS) entry which is preliminary data.</text>
</comment>
<evidence type="ECO:0000313" key="1">
    <source>
        <dbReference type="EMBL" id="RIJ44145.1"/>
    </source>
</evidence>
<dbReference type="RefSeq" id="WP_094171479.1">
    <property type="nucleotide sequence ID" value="NZ_JBHRUE010000008.1"/>
</dbReference>
<evidence type="ECO:0000313" key="2">
    <source>
        <dbReference type="Proteomes" id="UP000266634"/>
    </source>
</evidence>